<evidence type="ECO:0000313" key="8">
    <source>
        <dbReference type="Proteomes" id="UP000231019"/>
    </source>
</evidence>
<dbReference type="InterPro" id="IPR036465">
    <property type="entry name" value="vWFA_dom_sf"/>
</dbReference>
<evidence type="ECO:0000256" key="5">
    <source>
        <dbReference type="SAM" id="Phobius"/>
    </source>
</evidence>
<evidence type="ECO:0000256" key="2">
    <source>
        <dbReference type="ARBA" id="ARBA00022692"/>
    </source>
</evidence>
<dbReference type="InterPro" id="IPR002035">
    <property type="entry name" value="VWF_A"/>
</dbReference>
<dbReference type="EMBL" id="PFFQ01000037">
    <property type="protein sequence ID" value="PIW16685.1"/>
    <property type="molecule type" value="Genomic_DNA"/>
</dbReference>
<dbReference type="PROSITE" id="PS50234">
    <property type="entry name" value="VWFA"/>
    <property type="match status" value="1"/>
</dbReference>
<dbReference type="PANTHER" id="PTHR22550">
    <property type="entry name" value="SPORE GERMINATION PROTEIN"/>
    <property type="match status" value="1"/>
</dbReference>
<keyword evidence="3 5" id="KW-1133">Transmembrane helix</keyword>
<organism evidence="7 8">
    <name type="scientific">bacterium (Candidatus Blackallbacteria) CG17_big_fil_post_rev_8_21_14_2_50_48_46</name>
    <dbReference type="NCBI Taxonomy" id="2014261"/>
    <lineage>
        <taxon>Bacteria</taxon>
        <taxon>Candidatus Blackallbacteria</taxon>
    </lineage>
</organism>
<keyword evidence="1" id="KW-1003">Cell membrane</keyword>
<sequence>MRFANPEAFLLLLVLPLFWFLRRNRQEPSQAMPLPAYQFLKDIRQPWPWKLWLPRLLTLLGLICLISAMARPQAGREVTSTKEKGVDIILALDTSGSMLAEDFLPNRLEAAKKVIAEFVRNQKSNRVGMVVFAGRSFTLLPMTTDYSLIIEAIKDIHPHIVKIDGTAIGDGISNAIYRFREDNLKSRVLILLTDGENTAGNIKPLVAAQVARQKNVRIYTIGMGKAEGVPIPVTDPRTGQRYYVRDRSGNLYLSRINAKELTEIAQLTGGLYFQADNAEKLKDIYKRIAEMEKAEYEVKHTTLYLEQMVWFGVPALILLMLALLMNLTVSRVLRV</sequence>
<dbReference type="InterPro" id="IPR024163">
    <property type="entry name" value="Aerotolerance_reg_N"/>
</dbReference>
<keyword evidence="2 5" id="KW-0812">Transmembrane</keyword>
<dbReference type="SUPFAM" id="SSF53300">
    <property type="entry name" value="vWA-like"/>
    <property type="match status" value="1"/>
</dbReference>
<evidence type="ECO:0000256" key="3">
    <source>
        <dbReference type="ARBA" id="ARBA00022989"/>
    </source>
</evidence>
<dbReference type="AlphaFoldDB" id="A0A2M7G489"/>
<dbReference type="Proteomes" id="UP000231019">
    <property type="component" value="Unassembled WGS sequence"/>
</dbReference>
<dbReference type="InterPro" id="IPR050768">
    <property type="entry name" value="UPF0353/GerABKA_families"/>
</dbReference>
<dbReference type="PANTHER" id="PTHR22550:SF5">
    <property type="entry name" value="LEUCINE ZIPPER PROTEIN 4"/>
    <property type="match status" value="1"/>
</dbReference>
<feature type="domain" description="VWFA" evidence="6">
    <location>
        <begin position="87"/>
        <end position="288"/>
    </location>
</feature>
<dbReference type="Pfam" id="PF00092">
    <property type="entry name" value="VWA"/>
    <property type="match status" value="1"/>
</dbReference>
<proteinExistence type="predicted"/>
<dbReference type="SMART" id="SM00327">
    <property type="entry name" value="VWA"/>
    <property type="match status" value="1"/>
</dbReference>
<name>A0A2M7G489_9BACT</name>
<dbReference type="Pfam" id="PF07584">
    <property type="entry name" value="BatA"/>
    <property type="match status" value="1"/>
</dbReference>
<reference evidence="7 8" key="1">
    <citation type="submission" date="2017-09" db="EMBL/GenBank/DDBJ databases">
        <title>Depth-based differentiation of microbial function through sediment-hosted aquifers and enrichment of novel symbionts in the deep terrestrial subsurface.</title>
        <authorList>
            <person name="Probst A.J."/>
            <person name="Ladd B."/>
            <person name="Jarett J.K."/>
            <person name="Geller-Mcgrath D.E."/>
            <person name="Sieber C.M."/>
            <person name="Emerson J.B."/>
            <person name="Anantharaman K."/>
            <person name="Thomas B.C."/>
            <person name="Malmstrom R."/>
            <person name="Stieglmeier M."/>
            <person name="Klingl A."/>
            <person name="Woyke T."/>
            <person name="Ryan C.M."/>
            <person name="Banfield J.F."/>
        </authorList>
    </citation>
    <scope>NUCLEOTIDE SEQUENCE [LARGE SCALE GENOMIC DNA]</scope>
    <source>
        <strain evidence="7">CG17_big_fil_post_rev_8_21_14_2_50_48_46</strain>
    </source>
</reference>
<comment type="caution">
    <text evidence="7">The sequence shown here is derived from an EMBL/GenBank/DDBJ whole genome shotgun (WGS) entry which is preliminary data.</text>
</comment>
<dbReference type="Gene3D" id="3.40.50.410">
    <property type="entry name" value="von Willebrand factor, type A domain"/>
    <property type="match status" value="1"/>
</dbReference>
<evidence type="ECO:0000259" key="6">
    <source>
        <dbReference type="PROSITE" id="PS50234"/>
    </source>
</evidence>
<evidence type="ECO:0000256" key="1">
    <source>
        <dbReference type="ARBA" id="ARBA00022475"/>
    </source>
</evidence>
<evidence type="ECO:0000313" key="7">
    <source>
        <dbReference type="EMBL" id="PIW16685.1"/>
    </source>
</evidence>
<evidence type="ECO:0000256" key="4">
    <source>
        <dbReference type="ARBA" id="ARBA00023136"/>
    </source>
</evidence>
<feature type="transmembrane region" description="Helical" evidence="5">
    <location>
        <begin position="309"/>
        <end position="329"/>
    </location>
</feature>
<gene>
    <name evidence="7" type="ORF">COW36_13040</name>
</gene>
<keyword evidence="4 5" id="KW-0472">Membrane</keyword>
<protein>
    <submittedName>
        <fullName evidence="7">Aerotolerance regulator BatA</fullName>
    </submittedName>
</protein>
<accession>A0A2M7G489</accession>